<keyword evidence="2" id="KW-0808">Transferase</keyword>
<proteinExistence type="predicted"/>
<keyword evidence="3" id="KW-1185">Reference proteome</keyword>
<dbReference type="Gene3D" id="3.40.630.30">
    <property type="match status" value="1"/>
</dbReference>
<sequence>MISLIRTDSKNKDFIELVKQLDAFLAITDGDDHDFYNQYNGLDNIKYVIVGYMDSIPVACGAIKKFDAKTMEIKRMFTSEKSRGKGMASKVLVELEKWALELSFERCILETGIRQVEAVHLYKKNKYTLMENYGQYAGIEESLCFEKKLI</sequence>
<comment type="caution">
    <text evidence="2">The sequence shown here is derived from an EMBL/GenBank/DDBJ whole genome shotgun (WGS) entry which is preliminary data.</text>
</comment>
<gene>
    <name evidence="2" type="ORF">T190607A01A_11006</name>
</gene>
<dbReference type="GO" id="GO:0016746">
    <property type="term" value="F:acyltransferase activity"/>
    <property type="evidence" value="ECO:0007669"/>
    <property type="project" value="UniProtKB-KW"/>
</dbReference>
<dbReference type="SUPFAM" id="SSF55729">
    <property type="entry name" value="Acyl-CoA N-acyltransferases (Nat)"/>
    <property type="match status" value="1"/>
</dbReference>
<protein>
    <submittedName>
        <fullName evidence="2">Acetyltransferase</fullName>
        <ecNumber evidence="2">2.3.1.-</ecNumber>
    </submittedName>
</protein>
<dbReference type="EMBL" id="CAXIXY010000003">
    <property type="protein sequence ID" value="CAL2080298.1"/>
    <property type="molecule type" value="Genomic_DNA"/>
</dbReference>
<dbReference type="Pfam" id="PF00583">
    <property type="entry name" value="Acetyltransf_1"/>
    <property type="match status" value="1"/>
</dbReference>
<feature type="domain" description="N-acetyltransferase" evidence="1">
    <location>
        <begin position="3"/>
        <end position="150"/>
    </location>
</feature>
<evidence type="ECO:0000313" key="3">
    <source>
        <dbReference type="Proteomes" id="UP001497416"/>
    </source>
</evidence>
<keyword evidence="2" id="KW-0012">Acyltransferase</keyword>
<dbReference type="Proteomes" id="UP001497416">
    <property type="component" value="Unassembled WGS sequence"/>
</dbReference>
<dbReference type="InterPro" id="IPR016181">
    <property type="entry name" value="Acyl_CoA_acyltransferase"/>
</dbReference>
<organism evidence="2 3">
    <name type="scientific">Tenacibaculum platacis</name>
    <dbReference type="NCBI Taxonomy" id="3137852"/>
    <lineage>
        <taxon>Bacteria</taxon>
        <taxon>Pseudomonadati</taxon>
        <taxon>Bacteroidota</taxon>
        <taxon>Flavobacteriia</taxon>
        <taxon>Flavobacteriales</taxon>
        <taxon>Flavobacteriaceae</taxon>
        <taxon>Tenacibaculum</taxon>
    </lineage>
</organism>
<dbReference type="PROSITE" id="PS51186">
    <property type="entry name" value="GNAT"/>
    <property type="match status" value="1"/>
</dbReference>
<name>A0ABP1EHS4_9FLAO</name>
<accession>A0ABP1EHS4</accession>
<dbReference type="RefSeq" id="WP_348710772.1">
    <property type="nucleotide sequence ID" value="NZ_CAXIXY010000003.1"/>
</dbReference>
<dbReference type="InterPro" id="IPR000182">
    <property type="entry name" value="GNAT_dom"/>
</dbReference>
<reference evidence="2 3" key="1">
    <citation type="submission" date="2024-05" db="EMBL/GenBank/DDBJ databases">
        <authorList>
            <person name="Duchaud E."/>
        </authorList>
    </citation>
    <scope>NUCLEOTIDE SEQUENCE [LARGE SCALE GENOMIC DNA]</scope>
    <source>
        <strain evidence="2">Ena-SAMPLE-TAB-13-05-2024-13:56:06:370-140302</strain>
    </source>
</reference>
<dbReference type="CDD" id="cd04301">
    <property type="entry name" value="NAT_SF"/>
    <property type="match status" value="1"/>
</dbReference>
<dbReference type="EC" id="2.3.1.-" evidence="2"/>
<evidence type="ECO:0000313" key="2">
    <source>
        <dbReference type="EMBL" id="CAL2080298.1"/>
    </source>
</evidence>
<evidence type="ECO:0000259" key="1">
    <source>
        <dbReference type="PROSITE" id="PS51186"/>
    </source>
</evidence>